<dbReference type="InterPro" id="IPR051906">
    <property type="entry name" value="TolC-like"/>
</dbReference>
<dbReference type="Gene3D" id="1.20.1600.10">
    <property type="entry name" value="Outer membrane efflux proteins (OEP)"/>
    <property type="match status" value="1"/>
</dbReference>
<keyword evidence="7" id="KW-0998">Cell outer membrane</keyword>
<dbReference type="GO" id="GO:1990281">
    <property type="term" value="C:efflux pump complex"/>
    <property type="evidence" value="ECO:0007669"/>
    <property type="project" value="TreeGrafter"/>
</dbReference>
<keyword evidence="10" id="KW-1185">Reference proteome</keyword>
<dbReference type="SUPFAM" id="SSF56954">
    <property type="entry name" value="Outer membrane efflux proteins (OEP)"/>
    <property type="match status" value="1"/>
</dbReference>
<evidence type="ECO:0000256" key="8">
    <source>
        <dbReference type="SAM" id="SignalP"/>
    </source>
</evidence>
<evidence type="ECO:0000256" key="1">
    <source>
        <dbReference type="ARBA" id="ARBA00004442"/>
    </source>
</evidence>
<dbReference type="PANTHER" id="PTHR30026:SF20">
    <property type="entry name" value="OUTER MEMBRANE PROTEIN TOLC"/>
    <property type="match status" value="1"/>
</dbReference>
<dbReference type="GO" id="GO:0015288">
    <property type="term" value="F:porin activity"/>
    <property type="evidence" value="ECO:0007669"/>
    <property type="project" value="TreeGrafter"/>
</dbReference>
<reference evidence="9 10" key="1">
    <citation type="submission" date="2019-11" db="EMBL/GenBank/DDBJ databases">
        <title>Genome of Strain BIT-d1.</title>
        <authorList>
            <person name="Yang Y."/>
        </authorList>
    </citation>
    <scope>NUCLEOTIDE SEQUENCE [LARGE SCALE GENOMIC DNA]</scope>
    <source>
        <strain evidence="9 10">BIT-d1</strain>
    </source>
</reference>
<evidence type="ECO:0000256" key="5">
    <source>
        <dbReference type="ARBA" id="ARBA00022692"/>
    </source>
</evidence>
<keyword evidence="3" id="KW-0813">Transport</keyword>
<dbReference type="RefSeq" id="WP_155091458.1">
    <property type="nucleotide sequence ID" value="NZ_CP102754.1"/>
</dbReference>
<dbReference type="PANTHER" id="PTHR30026">
    <property type="entry name" value="OUTER MEMBRANE PROTEIN TOLC"/>
    <property type="match status" value="1"/>
</dbReference>
<dbReference type="AlphaFoldDB" id="A0A6I3LJN4"/>
<evidence type="ECO:0000256" key="7">
    <source>
        <dbReference type="ARBA" id="ARBA00023237"/>
    </source>
</evidence>
<evidence type="ECO:0000313" key="10">
    <source>
        <dbReference type="Proteomes" id="UP000438760"/>
    </source>
</evidence>
<proteinExistence type="inferred from homology"/>
<keyword evidence="6" id="KW-0472">Membrane</keyword>
<keyword evidence="5" id="KW-0812">Transmembrane</keyword>
<dbReference type="EMBL" id="WMJX01000006">
    <property type="protein sequence ID" value="MTG97410.1"/>
    <property type="molecule type" value="Genomic_DNA"/>
</dbReference>
<keyword evidence="8" id="KW-0732">Signal</keyword>
<feature type="chain" id="PRO_5026249808" evidence="8">
    <location>
        <begin position="21"/>
        <end position="463"/>
    </location>
</feature>
<dbReference type="GO" id="GO:0009279">
    <property type="term" value="C:cell outer membrane"/>
    <property type="evidence" value="ECO:0007669"/>
    <property type="project" value="UniProtKB-SubCell"/>
</dbReference>
<keyword evidence="4" id="KW-1134">Transmembrane beta strand</keyword>
<comment type="similarity">
    <text evidence="2">Belongs to the outer membrane factor (OMF) (TC 1.B.17) family.</text>
</comment>
<accession>A0A6I3LJN4</accession>
<dbReference type="Proteomes" id="UP000438760">
    <property type="component" value="Unassembled WGS sequence"/>
</dbReference>
<comment type="subcellular location">
    <subcellularLocation>
        <location evidence="1">Cell outer membrane</location>
    </subcellularLocation>
</comment>
<feature type="signal peptide" evidence="8">
    <location>
        <begin position="1"/>
        <end position="20"/>
    </location>
</feature>
<dbReference type="GO" id="GO:0015562">
    <property type="term" value="F:efflux transmembrane transporter activity"/>
    <property type="evidence" value="ECO:0007669"/>
    <property type="project" value="InterPro"/>
</dbReference>
<name>A0A6I3LJN4_9FLAO</name>
<comment type="caution">
    <text evidence="9">The sequence shown here is derived from an EMBL/GenBank/DDBJ whole genome shotgun (WGS) entry which is preliminary data.</text>
</comment>
<evidence type="ECO:0000256" key="3">
    <source>
        <dbReference type="ARBA" id="ARBA00022448"/>
    </source>
</evidence>
<protein>
    <submittedName>
        <fullName evidence="9">TolC family protein</fullName>
    </submittedName>
</protein>
<sequence>MKMNKLALFILFGIASSAYAQKLTLQQAIEQTTQEYDLLKVKEAKLKALQQNTTYTQGNYFPDLTFGAQQSYGTINAQNGPLYAYGGLGSASTSMPLAEQNWNAAFGSLYFANINWNVFSFGKTRQQVKMAKAQERVSLEDLNQEVFKQQIKVGATYLNLLAAQRIKFVQEQNLQRAKVFYEVTKANADSGLIAQVDEQLAQAELANAQALYLKAYDKEIEYQEALAALLNQTTMPYQLDEVFTISQPNIAEGLSNEVVEHPILQLHQSQIDQSKVMEKLIVKGSLPTLNAFGIIQGRGSGFEWNYVQDNTAFTRNYSNGVGIDRSNYLVGLTLTWNITNFFKTTSKRKEQEQFTNSLSYQYSRMSKELENQQKLAAEKFVNAQDILGQTKIQVSAASTAFAQQKALYENGLSNLVDFTQALYTLQRAEIDFEIAQNNVWQALLLESSAKGDINYLLNAIPQK</sequence>
<dbReference type="Pfam" id="PF02321">
    <property type="entry name" value="OEP"/>
    <property type="match status" value="1"/>
</dbReference>
<evidence type="ECO:0000256" key="2">
    <source>
        <dbReference type="ARBA" id="ARBA00007613"/>
    </source>
</evidence>
<dbReference type="InterPro" id="IPR003423">
    <property type="entry name" value="OMP_efflux"/>
</dbReference>
<evidence type="ECO:0000313" key="9">
    <source>
        <dbReference type="EMBL" id="MTG97410.1"/>
    </source>
</evidence>
<gene>
    <name evidence="9" type="ORF">GJV76_04555</name>
</gene>
<dbReference type="OrthoDB" id="654853at2"/>
<evidence type="ECO:0000256" key="6">
    <source>
        <dbReference type="ARBA" id="ARBA00023136"/>
    </source>
</evidence>
<evidence type="ECO:0000256" key="4">
    <source>
        <dbReference type="ARBA" id="ARBA00022452"/>
    </source>
</evidence>
<organism evidence="9 10">
    <name type="scientific">Myroides albus</name>
    <dbReference type="NCBI Taxonomy" id="2562892"/>
    <lineage>
        <taxon>Bacteria</taxon>
        <taxon>Pseudomonadati</taxon>
        <taxon>Bacteroidota</taxon>
        <taxon>Flavobacteriia</taxon>
        <taxon>Flavobacteriales</taxon>
        <taxon>Flavobacteriaceae</taxon>
        <taxon>Myroides</taxon>
    </lineage>
</organism>